<evidence type="ECO:0000256" key="2">
    <source>
        <dbReference type="PROSITE-ProRule" id="PRU00723"/>
    </source>
</evidence>
<feature type="compositionally biased region" description="Pro residues" evidence="3">
    <location>
        <begin position="306"/>
        <end position="351"/>
    </location>
</feature>
<feature type="compositionally biased region" description="Basic residues" evidence="3">
    <location>
        <begin position="155"/>
        <end position="168"/>
    </location>
</feature>
<feature type="compositionally biased region" description="Low complexity" evidence="3">
    <location>
        <begin position="241"/>
        <end position="251"/>
    </location>
</feature>
<dbReference type="Pfam" id="PF00642">
    <property type="entry name" value="zf-CCCH"/>
    <property type="match status" value="1"/>
</dbReference>
<dbReference type="InterPro" id="IPR045137">
    <property type="entry name" value="RBM26/27"/>
</dbReference>
<dbReference type="Proteomes" id="UP000230750">
    <property type="component" value="Unassembled WGS sequence"/>
</dbReference>
<dbReference type="PANTHER" id="PTHR14398:SF0">
    <property type="entry name" value="ZINC FINGER PROTEIN SWM"/>
    <property type="match status" value="1"/>
</dbReference>
<evidence type="ECO:0000259" key="4">
    <source>
        <dbReference type="PROSITE" id="PS50103"/>
    </source>
</evidence>
<evidence type="ECO:0000256" key="1">
    <source>
        <dbReference type="ARBA" id="ARBA00022884"/>
    </source>
</evidence>
<dbReference type="InterPro" id="IPR002483">
    <property type="entry name" value="PWI_dom"/>
</dbReference>
<evidence type="ECO:0000256" key="3">
    <source>
        <dbReference type="SAM" id="MobiDB-lite"/>
    </source>
</evidence>
<dbReference type="SMART" id="SM00356">
    <property type="entry name" value="ZnF_C3H1"/>
    <property type="match status" value="1"/>
</dbReference>
<proteinExistence type="predicted"/>
<feature type="compositionally biased region" description="Basic and acidic residues" evidence="3">
    <location>
        <begin position="198"/>
        <end position="225"/>
    </location>
</feature>
<feature type="region of interest" description="Disordered" evidence="3">
    <location>
        <begin position="298"/>
        <end position="356"/>
    </location>
</feature>
<keyword evidence="1" id="KW-0694">RNA-binding</keyword>
<dbReference type="EMBL" id="MRZV01000451">
    <property type="protein sequence ID" value="PIK49686.1"/>
    <property type="molecule type" value="Genomic_DNA"/>
</dbReference>
<dbReference type="OrthoDB" id="443401at2759"/>
<organism evidence="5 6">
    <name type="scientific">Stichopus japonicus</name>
    <name type="common">Sea cucumber</name>
    <dbReference type="NCBI Taxonomy" id="307972"/>
    <lineage>
        <taxon>Eukaryota</taxon>
        <taxon>Metazoa</taxon>
        <taxon>Echinodermata</taxon>
        <taxon>Eleutherozoa</taxon>
        <taxon>Echinozoa</taxon>
        <taxon>Holothuroidea</taxon>
        <taxon>Aspidochirotacea</taxon>
        <taxon>Aspidochirotida</taxon>
        <taxon>Stichopodidae</taxon>
        <taxon>Apostichopus</taxon>
    </lineage>
</organism>
<dbReference type="InterPro" id="IPR000571">
    <property type="entry name" value="Znf_CCCH"/>
</dbReference>
<dbReference type="AlphaFoldDB" id="A0A2G8KNU0"/>
<feature type="zinc finger region" description="C3H1-type" evidence="2">
    <location>
        <begin position="260"/>
        <end position="288"/>
    </location>
</feature>
<feature type="domain" description="C3H1-type" evidence="4">
    <location>
        <begin position="260"/>
        <end position="288"/>
    </location>
</feature>
<protein>
    <submittedName>
        <fullName evidence="5">Putative RNA-binding protein 26-like</fullName>
    </submittedName>
</protein>
<keyword evidence="2" id="KW-0479">Metal-binding</keyword>
<dbReference type="GO" id="GO:0005634">
    <property type="term" value="C:nucleus"/>
    <property type="evidence" value="ECO:0007669"/>
    <property type="project" value="TreeGrafter"/>
</dbReference>
<feature type="region of interest" description="Disordered" evidence="3">
    <location>
        <begin position="77"/>
        <end position="268"/>
    </location>
</feature>
<feature type="compositionally biased region" description="Basic and acidic residues" evidence="3">
    <location>
        <begin position="169"/>
        <end position="190"/>
    </location>
</feature>
<feature type="compositionally biased region" description="Basic and acidic residues" evidence="3">
    <location>
        <begin position="137"/>
        <end position="149"/>
    </location>
</feature>
<keyword evidence="2" id="KW-0862">Zinc</keyword>
<evidence type="ECO:0000313" key="6">
    <source>
        <dbReference type="Proteomes" id="UP000230750"/>
    </source>
</evidence>
<comment type="caution">
    <text evidence="5">The sequence shown here is derived from an EMBL/GenBank/DDBJ whole genome shotgun (WGS) entry which is preliminary data.</text>
</comment>
<evidence type="ECO:0000313" key="5">
    <source>
        <dbReference type="EMBL" id="PIK49686.1"/>
    </source>
</evidence>
<feature type="compositionally biased region" description="Basic and acidic residues" evidence="3">
    <location>
        <begin position="253"/>
        <end position="268"/>
    </location>
</feature>
<sequence length="429" mass="48848">MPAIDNVEDLKKWLVTKLEPICDADPVPLAKYCVALARKDKSEDELKTFCNDQLEVFLQTETAKFVDDMFDSLKTKSYIPKDKQTSDAVPEYPPLPPETAPSVPPPAPPPDLPQEEAPLQLLASVDKVQDADGSVPLRRDGVQNKDREPWTPPKNRSRSRSFSPRRRRREDDRLRNRRDERDRDRFDRDRRSHRGHYRDRYDPMDRDHDRGYGRGRYIDQEREVGNKFSHRSRSRSPPSPTVSSSVTVVSRNNKSDSDKTRAKPRCRDFDEKGFCMRGELCPFDHGVDPLVVDDLNIPSVLRMPGDGPPARPPLPGQPHPPPPPPQLPHPPEMPPIRPPLPPFGPPLPPTSAPFRPSMEQTRLHDMQQRVEQMGKGIGRACVIDRQPVHFDQTNEVPISEYWNICGKTQYIQKWMSAVVALLHVAPGAG</sequence>
<dbReference type="Pfam" id="PF01480">
    <property type="entry name" value="PWI"/>
    <property type="match status" value="1"/>
</dbReference>
<dbReference type="GO" id="GO:0003723">
    <property type="term" value="F:RNA binding"/>
    <property type="evidence" value="ECO:0007669"/>
    <property type="project" value="UniProtKB-KW"/>
</dbReference>
<feature type="compositionally biased region" description="Pro residues" evidence="3">
    <location>
        <begin position="91"/>
        <end position="112"/>
    </location>
</feature>
<gene>
    <name evidence="5" type="ORF">BSL78_13418</name>
</gene>
<reference evidence="5 6" key="1">
    <citation type="journal article" date="2017" name="PLoS Biol.">
        <title>The sea cucumber genome provides insights into morphological evolution and visceral regeneration.</title>
        <authorList>
            <person name="Zhang X."/>
            <person name="Sun L."/>
            <person name="Yuan J."/>
            <person name="Sun Y."/>
            <person name="Gao Y."/>
            <person name="Zhang L."/>
            <person name="Li S."/>
            <person name="Dai H."/>
            <person name="Hamel J.F."/>
            <person name="Liu C."/>
            <person name="Yu Y."/>
            <person name="Liu S."/>
            <person name="Lin W."/>
            <person name="Guo K."/>
            <person name="Jin S."/>
            <person name="Xu P."/>
            <person name="Storey K.B."/>
            <person name="Huan P."/>
            <person name="Zhang T."/>
            <person name="Zhou Y."/>
            <person name="Zhang J."/>
            <person name="Lin C."/>
            <person name="Li X."/>
            <person name="Xing L."/>
            <person name="Huo D."/>
            <person name="Sun M."/>
            <person name="Wang L."/>
            <person name="Mercier A."/>
            <person name="Li F."/>
            <person name="Yang H."/>
            <person name="Xiang J."/>
        </authorList>
    </citation>
    <scope>NUCLEOTIDE SEQUENCE [LARGE SCALE GENOMIC DNA]</scope>
    <source>
        <strain evidence="5">Shaxun</strain>
        <tissue evidence="5">Muscle</tissue>
    </source>
</reference>
<keyword evidence="6" id="KW-1185">Reference proteome</keyword>
<keyword evidence="2" id="KW-0863">Zinc-finger</keyword>
<dbReference type="PROSITE" id="PS50103">
    <property type="entry name" value="ZF_C3H1"/>
    <property type="match status" value="1"/>
</dbReference>
<accession>A0A2G8KNU0</accession>
<name>A0A2G8KNU0_STIJA</name>
<dbReference type="PANTHER" id="PTHR14398">
    <property type="entry name" value="RNA RECOGNITION RRM/RNP DOMAIN"/>
    <property type="match status" value="1"/>
</dbReference>
<dbReference type="GO" id="GO:0008270">
    <property type="term" value="F:zinc ion binding"/>
    <property type="evidence" value="ECO:0007669"/>
    <property type="project" value="UniProtKB-KW"/>
</dbReference>
<dbReference type="STRING" id="307972.A0A2G8KNU0"/>